<dbReference type="Proteomes" id="UP000001745">
    <property type="component" value="Unassembled WGS sequence"/>
</dbReference>
<dbReference type="AlphaFoldDB" id="B8LY15"/>
<organism evidence="3 4">
    <name type="scientific">Talaromyces stipitatus (strain ATCC 10500 / CBS 375.48 / QM 6759 / NRRL 1006)</name>
    <name type="common">Penicillium stipitatum</name>
    <dbReference type="NCBI Taxonomy" id="441959"/>
    <lineage>
        <taxon>Eukaryota</taxon>
        <taxon>Fungi</taxon>
        <taxon>Dikarya</taxon>
        <taxon>Ascomycota</taxon>
        <taxon>Pezizomycotina</taxon>
        <taxon>Eurotiomycetes</taxon>
        <taxon>Eurotiomycetidae</taxon>
        <taxon>Eurotiales</taxon>
        <taxon>Trichocomaceae</taxon>
        <taxon>Talaromyces</taxon>
        <taxon>Talaromyces sect. Talaromyces</taxon>
    </lineage>
</organism>
<keyword evidence="4" id="KW-1185">Reference proteome</keyword>
<dbReference type="HOGENOM" id="CLU_1628150_0_0_1"/>
<accession>B8LY15</accession>
<dbReference type="InParanoid" id="B8LY15"/>
<evidence type="ECO:0000259" key="2">
    <source>
        <dbReference type="Pfam" id="PF23771"/>
    </source>
</evidence>
<dbReference type="GeneID" id="8104413"/>
<dbReference type="VEuPathDB" id="FungiDB:TSTA_067020"/>
<gene>
    <name evidence="3" type="ORF">TSTA_067020</name>
</gene>
<evidence type="ECO:0000256" key="1">
    <source>
        <dbReference type="SAM" id="MobiDB-lite"/>
    </source>
</evidence>
<dbReference type="EMBL" id="EQ962652">
    <property type="protein sequence ID" value="EED23260.1"/>
    <property type="molecule type" value="Genomic_DNA"/>
</dbReference>
<protein>
    <recommendedName>
        <fullName evidence="2">DUF7168 domain-containing protein</fullName>
    </recommendedName>
</protein>
<feature type="domain" description="DUF7168" evidence="2">
    <location>
        <begin position="110"/>
        <end position="161"/>
    </location>
</feature>
<evidence type="ECO:0000313" key="3">
    <source>
        <dbReference type="EMBL" id="EED23260.1"/>
    </source>
</evidence>
<sequence length="163" mass="17357">MVKRTSDENGGEGDIHTNGGPTAPLKIPLPLYKASVKEPAETGTIRVSSSIADISDAIVQRTKKCLQGAKPPQYARSERKSSTSLGVAVDGTYAGLSVVSIQRVDGDPFNSVQQQSYVNTISAAMERFFDCKSYSTGTYSSVDWTFCGIAENTVATAMSFETG</sequence>
<dbReference type="RefSeq" id="XP_002340647.1">
    <property type="nucleotide sequence ID" value="XM_002340606.1"/>
</dbReference>
<dbReference type="PhylomeDB" id="B8LY15"/>
<proteinExistence type="predicted"/>
<reference evidence="4" key="1">
    <citation type="journal article" date="2015" name="Genome Announc.">
        <title>Genome sequence of the AIDS-associated pathogen Penicillium marneffei (ATCC18224) and its near taxonomic relative Talaromyces stipitatus (ATCC10500).</title>
        <authorList>
            <person name="Nierman W.C."/>
            <person name="Fedorova-Abrams N.D."/>
            <person name="Andrianopoulos A."/>
        </authorList>
    </citation>
    <scope>NUCLEOTIDE SEQUENCE [LARGE SCALE GENOMIC DNA]</scope>
    <source>
        <strain evidence="4">ATCC 10500 / CBS 375.48 / QM 6759 / NRRL 1006</strain>
    </source>
</reference>
<feature type="region of interest" description="Disordered" evidence="1">
    <location>
        <begin position="1"/>
        <end position="24"/>
    </location>
</feature>
<evidence type="ECO:0000313" key="4">
    <source>
        <dbReference type="Proteomes" id="UP000001745"/>
    </source>
</evidence>
<dbReference type="Pfam" id="PF23771">
    <property type="entry name" value="DUF7168"/>
    <property type="match status" value="1"/>
</dbReference>
<name>B8LY15_TALSN</name>
<dbReference type="InterPro" id="IPR055592">
    <property type="entry name" value="DUF7168"/>
</dbReference>
<dbReference type="OrthoDB" id="3067443at2759"/>
<dbReference type="STRING" id="441959.B8LY15"/>